<sequence>MGMTLAEYHRLTPLPRPGGVLYVKPGARGYRDPVYQALQAAVAPFGQRALDLNPGVGLASLPLEGRMEVERLETSRAAFRCLQASGLKARLAPPWEAEENAYDLVVLALPAGRGTAYVEATLVSAARALRMGGRVYLAGDKNKGFERYFKEARALLGYGMVLKREGPVRVALLEKEREAPPLPSLWHPFQARLLGETFTFFHLPGVFSAGKVDKASVLLLEALVGEVGREGIRGRRILDLGAGYGALTLPLARLGGEVTALEDDLVSVLSLERSLKENRLAARVLHSDVDEALAEGGVSWGSRPAQVQAPGLTEEEAFDIIVTNPPFHVGGAVILDVAQAFVEAAAARLKPGGGFFLVANPFLKYEPLLEERFGAFRTLLVREYKVLFAEKARRG</sequence>
<proteinExistence type="predicted"/>
<feature type="domain" description="Methyltransferase small" evidence="5">
    <location>
        <begin position="198"/>
        <end position="295"/>
    </location>
</feature>
<dbReference type="InterPro" id="IPR002052">
    <property type="entry name" value="DNA_methylase_N6_adenine_CS"/>
</dbReference>
<feature type="domain" description="Methyltransferase small" evidence="5">
    <location>
        <begin position="314"/>
        <end position="386"/>
    </location>
</feature>
<dbReference type="Pfam" id="PF05175">
    <property type="entry name" value="MTS"/>
    <property type="match status" value="2"/>
</dbReference>
<dbReference type="PROSITE" id="PS00092">
    <property type="entry name" value="N6_MTASE"/>
    <property type="match status" value="1"/>
</dbReference>
<dbReference type="InterPro" id="IPR020596">
    <property type="entry name" value="rRNA_Ade_Mease_Trfase_CS"/>
</dbReference>
<dbReference type="InterPro" id="IPR029063">
    <property type="entry name" value="SAM-dependent_MTases_sf"/>
</dbReference>
<evidence type="ECO:0000259" key="5">
    <source>
        <dbReference type="Pfam" id="PF05175"/>
    </source>
</evidence>
<dbReference type="InterPro" id="IPR046977">
    <property type="entry name" value="RsmC/RlmG"/>
</dbReference>
<accession>A0A0N0ZR24</accession>
<dbReference type="Gene3D" id="3.40.50.150">
    <property type="entry name" value="Vaccinia Virus protein VP39"/>
    <property type="match status" value="2"/>
</dbReference>
<dbReference type="EMBL" id="LJJR01000012">
    <property type="protein sequence ID" value="KPD32142.1"/>
    <property type="molecule type" value="Genomic_DNA"/>
</dbReference>
<reference evidence="6 7" key="1">
    <citation type="submission" date="2015-09" db="EMBL/GenBank/DDBJ databases">
        <title>Draft genome sequence of Thermus scotoductus strain K1 isolated from a geothermal spring in Nagorno-Karabakh, Armenia.</title>
        <authorList>
            <person name="Saghatelyan A."/>
            <person name="Poghosyan L."/>
            <person name="Panosyan H."/>
            <person name="Birkeland N.-K."/>
        </authorList>
    </citation>
    <scope>NUCLEOTIDE SEQUENCE [LARGE SCALE GENOMIC DNA]</scope>
    <source>
        <strain evidence="6 7">K1</strain>
    </source>
</reference>
<organism evidence="6 7">
    <name type="scientific">Thermus scotoductus</name>
    <dbReference type="NCBI Taxonomy" id="37636"/>
    <lineage>
        <taxon>Bacteria</taxon>
        <taxon>Thermotogati</taxon>
        <taxon>Deinococcota</taxon>
        <taxon>Deinococci</taxon>
        <taxon>Thermales</taxon>
        <taxon>Thermaceae</taxon>
        <taxon>Thermus</taxon>
    </lineage>
</organism>
<protein>
    <submittedName>
        <fullName evidence="6">16S rRNA methyltransferase</fullName>
    </submittedName>
</protein>
<evidence type="ECO:0000256" key="3">
    <source>
        <dbReference type="ARBA" id="ARBA00022603"/>
    </source>
</evidence>
<name>A0A0N0ZR24_THESC</name>
<keyword evidence="1" id="KW-0963">Cytoplasm</keyword>
<dbReference type="Proteomes" id="UP000053099">
    <property type="component" value="Unassembled WGS sequence"/>
</dbReference>
<dbReference type="PATRIC" id="fig|37636.3.peg.71"/>
<evidence type="ECO:0000256" key="2">
    <source>
        <dbReference type="ARBA" id="ARBA00022552"/>
    </source>
</evidence>
<dbReference type="CDD" id="cd02440">
    <property type="entry name" value="AdoMet_MTases"/>
    <property type="match status" value="1"/>
</dbReference>
<keyword evidence="2" id="KW-0698">rRNA processing</keyword>
<dbReference type="SUPFAM" id="SSF53335">
    <property type="entry name" value="S-adenosyl-L-methionine-dependent methyltransferases"/>
    <property type="match status" value="2"/>
</dbReference>
<evidence type="ECO:0000256" key="1">
    <source>
        <dbReference type="ARBA" id="ARBA00022490"/>
    </source>
</evidence>
<comment type="caution">
    <text evidence="6">The sequence shown here is derived from an EMBL/GenBank/DDBJ whole genome shotgun (WGS) entry which is preliminary data.</text>
</comment>
<keyword evidence="4 6" id="KW-0808">Transferase</keyword>
<evidence type="ECO:0000313" key="7">
    <source>
        <dbReference type="Proteomes" id="UP000053099"/>
    </source>
</evidence>
<dbReference type="AlphaFoldDB" id="A0A0N0ZR24"/>
<gene>
    <name evidence="6" type="ORF">AN926_05065</name>
</gene>
<evidence type="ECO:0000256" key="4">
    <source>
        <dbReference type="ARBA" id="ARBA00022679"/>
    </source>
</evidence>
<dbReference type="PANTHER" id="PTHR47816">
    <property type="entry name" value="RIBOSOMAL RNA SMALL SUBUNIT METHYLTRANSFERASE C"/>
    <property type="match status" value="1"/>
</dbReference>
<evidence type="ECO:0000313" key="6">
    <source>
        <dbReference type="EMBL" id="KPD32142.1"/>
    </source>
</evidence>
<dbReference type="PROSITE" id="PS01131">
    <property type="entry name" value="RRNA_A_DIMETH"/>
    <property type="match status" value="1"/>
</dbReference>
<dbReference type="InterPro" id="IPR007848">
    <property type="entry name" value="Small_mtfrase_dom"/>
</dbReference>
<dbReference type="GO" id="GO:0003676">
    <property type="term" value="F:nucleic acid binding"/>
    <property type="evidence" value="ECO:0007669"/>
    <property type="project" value="InterPro"/>
</dbReference>
<dbReference type="PANTHER" id="PTHR47816:SF4">
    <property type="entry name" value="RIBOSOMAL RNA SMALL SUBUNIT METHYLTRANSFERASE C"/>
    <property type="match status" value="1"/>
</dbReference>
<dbReference type="GO" id="GO:0000179">
    <property type="term" value="F:rRNA (adenine-N6,N6-)-dimethyltransferase activity"/>
    <property type="evidence" value="ECO:0007669"/>
    <property type="project" value="InterPro"/>
</dbReference>
<keyword evidence="3 6" id="KW-0489">Methyltransferase</keyword>